<evidence type="ECO:0000256" key="1">
    <source>
        <dbReference type="ARBA" id="ARBA00022553"/>
    </source>
</evidence>
<dbReference type="PANTHER" id="PTHR12962">
    <property type="entry name" value="CALCIUM-REGULATED HEAT STABLE PROTEIN CRHSP-24-RELATED"/>
    <property type="match status" value="1"/>
</dbReference>
<dbReference type="InterPro" id="IPR012340">
    <property type="entry name" value="NA-bd_OB-fold"/>
</dbReference>
<accession>V5IAC9</accession>
<sequence length="122" mass="13786">MADISGGDSDQIPAHLIPSPIITKRNRSASTSERILKSKPLYGNIKIFCREKGHGFITPEDGADDIFVHVSDIEDEFVPMPGDRVKYNLCPIPPKFEKFQAVHVHIVNLKPGIHKKWVCYNY</sequence>
<evidence type="ECO:0000259" key="2">
    <source>
        <dbReference type="PROSITE" id="PS51857"/>
    </source>
</evidence>
<dbReference type="InterPro" id="IPR052069">
    <property type="entry name" value="Ca-reg_mRNA-binding_domain"/>
</dbReference>
<dbReference type="PANTHER" id="PTHR12962:SF1">
    <property type="entry name" value="COLD SHOCK DOMAIN-CONTAINING PROTEIN CG9705"/>
    <property type="match status" value="1"/>
</dbReference>
<dbReference type="Gene3D" id="2.40.50.140">
    <property type="entry name" value="Nucleic acid-binding proteins"/>
    <property type="match status" value="1"/>
</dbReference>
<evidence type="ECO:0000313" key="3">
    <source>
        <dbReference type="EMBL" id="JAB67061.1"/>
    </source>
</evidence>
<dbReference type="EMBL" id="GALX01001405">
    <property type="protein sequence ID" value="JAB67061.1"/>
    <property type="molecule type" value="Transcribed_RNA"/>
</dbReference>
<dbReference type="CDD" id="cd04458">
    <property type="entry name" value="CSP_CDS"/>
    <property type="match status" value="1"/>
</dbReference>
<reference evidence="3" key="1">
    <citation type="submission" date="2013-07" db="EMBL/GenBank/DDBJ databases">
        <title>Midgut Transcriptome Profiling of Anoplphora glabripennis, a Lignocellulose Degrading, Wood-Boring Cerambycid.</title>
        <authorList>
            <person name="Scully E.D."/>
            <person name="Hoover K."/>
            <person name="Carlson J.E."/>
            <person name="Tien M."/>
            <person name="Geib S.M."/>
        </authorList>
    </citation>
    <scope>NUCLEOTIDE SEQUENCE</scope>
</reference>
<dbReference type="Pfam" id="PF00313">
    <property type="entry name" value="CSD"/>
    <property type="match status" value="1"/>
</dbReference>
<dbReference type="SMART" id="SM00357">
    <property type="entry name" value="CSP"/>
    <property type="match status" value="1"/>
</dbReference>
<dbReference type="GO" id="GO:0003730">
    <property type="term" value="F:mRNA 3'-UTR binding"/>
    <property type="evidence" value="ECO:0007669"/>
    <property type="project" value="TreeGrafter"/>
</dbReference>
<dbReference type="OrthoDB" id="448492at2759"/>
<keyword evidence="1" id="KW-0597">Phosphoprotein</keyword>
<name>V5IAC9_ANOGL</name>
<dbReference type="PROSITE" id="PS00352">
    <property type="entry name" value="CSD_1"/>
    <property type="match status" value="1"/>
</dbReference>
<protein>
    <submittedName>
        <fullName evidence="3">Cold shock domain-containing protein</fullName>
    </submittedName>
</protein>
<dbReference type="AlphaFoldDB" id="V5IAC9"/>
<gene>
    <name evidence="3" type="primary">Y9705</name>
</gene>
<dbReference type="GO" id="GO:0043488">
    <property type="term" value="P:regulation of mRNA stability"/>
    <property type="evidence" value="ECO:0007669"/>
    <property type="project" value="TreeGrafter"/>
</dbReference>
<dbReference type="GeneID" id="108907820"/>
<dbReference type="KEGG" id="agb:108907820"/>
<dbReference type="GO" id="GO:0005737">
    <property type="term" value="C:cytoplasm"/>
    <property type="evidence" value="ECO:0007669"/>
    <property type="project" value="TreeGrafter"/>
</dbReference>
<dbReference type="InterPro" id="IPR011129">
    <property type="entry name" value="CSD"/>
</dbReference>
<feature type="domain" description="CSD" evidence="2">
    <location>
        <begin position="40"/>
        <end position="106"/>
    </location>
</feature>
<proteinExistence type="predicted"/>
<dbReference type="FunFam" id="2.40.50.140:FF:000086">
    <property type="entry name" value="Cold shock domain-containing protein C2"/>
    <property type="match status" value="1"/>
</dbReference>
<organism evidence="3">
    <name type="scientific">Anoplophora glabripennis</name>
    <name type="common">Asian longhorn beetle</name>
    <name type="synonym">Anoplophora nobilis</name>
    <dbReference type="NCBI Taxonomy" id="217634"/>
    <lineage>
        <taxon>Eukaryota</taxon>
        <taxon>Metazoa</taxon>
        <taxon>Ecdysozoa</taxon>
        <taxon>Arthropoda</taxon>
        <taxon>Hexapoda</taxon>
        <taxon>Insecta</taxon>
        <taxon>Pterygota</taxon>
        <taxon>Neoptera</taxon>
        <taxon>Endopterygota</taxon>
        <taxon>Coleoptera</taxon>
        <taxon>Polyphaga</taxon>
        <taxon>Cucujiformia</taxon>
        <taxon>Chrysomeloidea</taxon>
        <taxon>Cerambycidae</taxon>
        <taxon>Lamiinae</taxon>
        <taxon>Lamiini</taxon>
        <taxon>Anoplophora</taxon>
    </lineage>
</organism>
<dbReference type="InterPro" id="IPR002059">
    <property type="entry name" value="CSP_DNA-bd"/>
</dbReference>
<dbReference type="SUPFAM" id="SSF50249">
    <property type="entry name" value="Nucleic acid-binding proteins"/>
    <property type="match status" value="1"/>
</dbReference>
<dbReference type="InterPro" id="IPR019844">
    <property type="entry name" value="CSD_CS"/>
</dbReference>
<dbReference type="PROSITE" id="PS51857">
    <property type="entry name" value="CSD_2"/>
    <property type="match status" value="1"/>
</dbReference>